<evidence type="ECO:0000313" key="11">
    <source>
        <dbReference type="Proteomes" id="UP000316614"/>
    </source>
</evidence>
<dbReference type="Gene3D" id="2.170.130.10">
    <property type="entry name" value="TonB-dependent receptor, plug domain"/>
    <property type="match status" value="1"/>
</dbReference>
<feature type="domain" description="TonB-dependent receptor plug" evidence="9">
    <location>
        <begin position="118"/>
        <end position="241"/>
    </location>
</feature>
<evidence type="ECO:0000313" key="10">
    <source>
        <dbReference type="EMBL" id="QDH78166.1"/>
    </source>
</evidence>
<dbReference type="InterPro" id="IPR039426">
    <property type="entry name" value="TonB-dep_rcpt-like"/>
</dbReference>
<dbReference type="Gene3D" id="2.60.40.1120">
    <property type="entry name" value="Carboxypeptidase-like, regulatory domain"/>
    <property type="match status" value="1"/>
</dbReference>
<dbReference type="Pfam" id="PF13715">
    <property type="entry name" value="CarbopepD_reg_2"/>
    <property type="match status" value="1"/>
</dbReference>
<gene>
    <name evidence="10" type="ORF">FKX85_03570</name>
</gene>
<evidence type="ECO:0000256" key="6">
    <source>
        <dbReference type="ARBA" id="ARBA00023237"/>
    </source>
</evidence>
<keyword evidence="2 7" id="KW-0813">Transport</keyword>
<name>A0A514CED9_9BACT</name>
<dbReference type="AlphaFoldDB" id="A0A514CED9"/>
<accession>A0A514CED9</accession>
<dbReference type="PROSITE" id="PS52016">
    <property type="entry name" value="TONB_DEPENDENT_REC_3"/>
    <property type="match status" value="1"/>
</dbReference>
<evidence type="ECO:0000256" key="5">
    <source>
        <dbReference type="ARBA" id="ARBA00023136"/>
    </source>
</evidence>
<evidence type="ECO:0000256" key="8">
    <source>
        <dbReference type="SAM" id="SignalP"/>
    </source>
</evidence>
<dbReference type="RefSeq" id="WP_141613426.1">
    <property type="nucleotide sequence ID" value="NZ_CP041253.1"/>
</dbReference>
<dbReference type="InterPro" id="IPR023996">
    <property type="entry name" value="TonB-dep_OMP_SusC/RagA"/>
</dbReference>
<comment type="subcellular location">
    <subcellularLocation>
        <location evidence="1 7">Cell outer membrane</location>
        <topology evidence="1 7">Multi-pass membrane protein</topology>
    </subcellularLocation>
</comment>
<evidence type="ECO:0000259" key="9">
    <source>
        <dbReference type="Pfam" id="PF07715"/>
    </source>
</evidence>
<dbReference type="InterPro" id="IPR036942">
    <property type="entry name" value="Beta-barrel_TonB_sf"/>
</dbReference>
<reference evidence="10 11" key="1">
    <citation type="submission" date="2019-06" db="EMBL/GenBank/DDBJ databases">
        <title>Echinicola alkalisoli sp. nov. isolated from saline soil.</title>
        <authorList>
            <person name="Sun J.-Q."/>
            <person name="Xu L."/>
        </authorList>
    </citation>
    <scope>NUCLEOTIDE SEQUENCE [LARGE SCALE GENOMIC DNA]</scope>
    <source>
        <strain evidence="10 11">LN3S3</strain>
    </source>
</reference>
<dbReference type="Pfam" id="PF07715">
    <property type="entry name" value="Plug"/>
    <property type="match status" value="1"/>
</dbReference>
<dbReference type="NCBIfam" id="TIGR04057">
    <property type="entry name" value="SusC_RagA_signa"/>
    <property type="match status" value="1"/>
</dbReference>
<dbReference type="SUPFAM" id="SSF49464">
    <property type="entry name" value="Carboxypeptidase regulatory domain-like"/>
    <property type="match status" value="1"/>
</dbReference>
<keyword evidence="5 7" id="KW-0472">Membrane</keyword>
<evidence type="ECO:0000256" key="7">
    <source>
        <dbReference type="PROSITE-ProRule" id="PRU01360"/>
    </source>
</evidence>
<evidence type="ECO:0000256" key="4">
    <source>
        <dbReference type="ARBA" id="ARBA00022692"/>
    </source>
</evidence>
<feature type="signal peptide" evidence="8">
    <location>
        <begin position="1"/>
        <end position="20"/>
    </location>
</feature>
<dbReference type="Proteomes" id="UP000316614">
    <property type="component" value="Chromosome"/>
</dbReference>
<keyword evidence="4 7" id="KW-0812">Transmembrane</keyword>
<keyword evidence="6 7" id="KW-0998">Cell outer membrane</keyword>
<comment type="similarity">
    <text evidence="7">Belongs to the TonB-dependent receptor family.</text>
</comment>
<dbReference type="KEGG" id="echi:FKX85_03570"/>
<dbReference type="EMBL" id="CP041253">
    <property type="protein sequence ID" value="QDH78166.1"/>
    <property type="molecule type" value="Genomic_DNA"/>
</dbReference>
<keyword evidence="11" id="KW-1185">Reference proteome</keyword>
<keyword evidence="8" id="KW-0732">Signal</keyword>
<evidence type="ECO:0000256" key="3">
    <source>
        <dbReference type="ARBA" id="ARBA00022452"/>
    </source>
</evidence>
<proteinExistence type="inferred from homology"/>
<dbReference type="NCBIfam" id="TIGR04056">
    <property type="entry name" value="OMP_RagA_SusC"/>
    <property type="match status" value="1"/>
</dbReference>
<dbReference type="SUPFAM" id="SSF56935">
    <property type="entry name" value="Porins"/>
    <property type="match status" value="1"/>
</dbReference>
<dbReference type="InterPro" id="IPR023997">
    <property type="entry name" value="TonB-dep_OMP_SusC/RagA_CS"/>
</dbReference>
<dbReference type="OrthoDB" id="9768177at2"/>
<dbReference type="GO" id="GO:0009279">
    <property type="term" value="C:cell outer membrane"/>
    <property type="evidence" value="ECO:0007669"/>
    <property type="project" value="UniProtKB-SubCell"/>
</dbReference>
<feature type="chain" id="PRO_5022067698" evidence="8">
    <location>
        <begin position="21"/>
        <end position="1074"/>
    </location>
</feature>
<protein>
    <submittedName>
        <fullName evidence="10">SusC/RagA family TonB-linked outer membrane protein</fullName>
    </submittedName>
</protein>
<evidence type="ECO:0000256" key="1">
    <source>
        <dbReference type="ARBA" id="ARBA00004571"/>
    </source>
</evidence>
<dbReference type="Gene3D" id="2.40.170.20">
    <property type="entry name" value="TonB-dependent receptor, beta-barrel domain"/>
    <property type="match status" value="1"/>
</dbReference>
<organism evidence="10 11">
    <name type="scientific">Echinicola soli</name>
    <dbReference type="NCBI Taxonomy" id="2591634"/>
    <lineage>
        <taxon>Bacteria</taxon>
        <taxon>Pseudomonadati</taxon>
        <taxon>Bacteroidota</taxon>
        <taxon>Cytophagia</taxon>
        <taxon>Cytophagales</taxon>
        <taxon>Cyclobacteriaceae</taxon>
        <taxon>Echinicola</taxon>
    </lineage>
</organism>
<dbReference type="FunFam" id="2.60.40.1120:FF:000003">
    <property type="entry name" value="Outer membrane protein Omp121"/>
    <property type="match status" value="1"/>
</dbReference>
<dbReference type="InterPro" id="IPR012910">
    <property type="entry name" value="Plug_dom"/>
</dbReference>
<sequence>MKKSVQLALLLCMFLQYSFAQTTSVTGTVTSADSEEPIPGVSILVKGTSRGAVTDLDGKYSLEVPAGGEVLIFSFIGMTTQEVPINNRTVIDVSMASDAKELSEVVVTALGVERNRNELAYAAQEVKGDQVSRARSADFVSTLSGKVAGLDIRTNNTMGGATNVVIRGYSSISGNNQALFVIDGVPVSNANNNTTDQAGGGVGTDYGNAASDINPDNIASVNVLKGAAATALYGSRAANGVIMITTKKGKKNSMNISINSGVIWSSMDKSTFPTYQTEYGGGYSQDFRASQDWGDGVAPVVRFQDDASYGPAYDPNLQVYHWDAVDPTSPYYGQTRPWVMAQNGPSSYYETGLNSNQSIAVSGGGEQSTFNLGYTRNDIKGNLPNSSIDKNMLNFSGSYDATEKLTVSASANYSRVDGIGRYGTGYNGRNPNQQFRQWWQTNVDLKEQEAAYFRNRQNDTWNWNSSNTGPIYSDNPYWSAYENYSNDSRDNLYGFAMAKYELTDWLSIMGRATLNSTFDMQEERIAVGSAGVAEYARYNRSHRESNYDLILNFNKQLSEDFKINGLLGGNIRREETSDIRAETNGGLVVPRLYSLSNSASPIEPPVERYTRRGVDGVYANANLGYKEMLFLELSARQDKSTTLPDGNNTYFYPAAGANFVFSEVIENAPWLSHAKARINYAEVGNDAPPLSVYDVYSKPTSFGSVPLFSIPDTRNNNQLVPERQRSFEAGVEMDFFNSLFGFDFTVYKSSTINQILPVATTTATGYSERFVNAGEMENKGIEIAAYVTPIQTSDFMWNMNLNFTLNRNKVISLYGEGENKVDNIPIESFQGGVSVNAAVGQPYGVIRGTDFFLTDGQRTVDENGYYMATGSANEIIGDPNPDWMGGINNTLTYKGVSLAFLIDIKKGGDVFSLDQWYGEATGLYPNSAGLNAKGNPSRDPVSEGGGVLLPGVKEDGSPNDIYAENQDGNGLTPFGYAANNYAGAPRAMYVYDGSFVKLRELVLSYSLPQSLISRMGAIKGIDLQLVGRNLWIIHKNMEYSDPEEGLSSGNAARGYQSGAYPAMRNYGFNIKLNF</sequence>
<evidence type="ECO:0000256" key="2">
    <source>
        <dbReference type="ARBA" id="ARBA00022448"/>
    </source>
</evidence>
<keyword evidence="3 7" id="KW-1134">Transmembrane beta strand</keyword>
<dbReference type="InterPro" id="IPR037066">
    <property type="entry name" value="Plug_dom_sf"/>
</dbReference>
<dbReference type="InterPro" id="IPR008969">
    <property type="entry name" value="CarboxyPept-like_regulatory"/>
</dbReference>